<feature type="binding site" evidence="10">
    <location>
        <begin position="12"/>
        <end position="17"/>
    </location>
    <ligand>
        <name>substrate</name>
    </ligand>
</feature>
<dbReference type="eggNOG" id="COG0127">
    <property type="taxonomic scope" value="Bacteria"/>
</dbReference>
<evidence type="ECO:0000256" key="7">
    <source>
        <dbReference type="ARBA" id="ARBA00023080"/>
    </source>
</evidence>
<keyword evidence="3 10" id="KW-0479">Metal-binding</keyword>
<dbReference type="InterPro" id="IPR029001">
    <property type="entry name" value="ITPase-like_fam"/>
</dbReference>
<comment type="cofactor">
    <cofactor evidence="10">
        <name>Mg(2+)</name>
        <dbReference type="ChEBI" id="CHEBI:18420"/>
    </cofactor>
    <text evidence="10">Binds 1 Mg(2+) ion per subunit.</text>
</comment>
<dbReference type="GO" id="GO:0046872">
    <property type="term" value="F:metal ion binding"/>
    <property type="evidence" value="ECO:0007669"/>
    <property type="project" value="UniProtKB-KW"/>
</dbReference>
<dbReference type="GO" id="GO:0009146">
    <property type="term" value="P:purine nucleoside triphosphate catabolic process"/>
    <property type="evidence" value="ECO:0007669"/>
    <property type="project" value="UniProtKB-UniRule"/>
</dbReference>
<comment type="similarity">
    <text evidence="1 10 11">Belongs to the HAM1 NTPase family.</text>
</comment>
<evidence type="ECO:0000256" key="6">
    <source>
        <dbReference type="ARBA" id="ARBA00022842"/>
    </source>
</evidence>
<dbReference type="PANTHER" id="PTHR11067:SF9">
    <property type="entry name" value="INOSINE TRIPHOSPHATE PYROPHOSPHATASE"/>
    <property type="match status" value="1"/>
</dbReference>
<evidence type="ECO:0000256" key="9">
    <source>
        <dbReference type="ARBA" id="ARBA00052017"/>
    </source>
</evidence>
<dbReference type="AlphaFoldDB" id="A0A077AX28"/>
<feature type="binding site" evidence="10">
    <location>
        <position position="44"/>
    </location>
    <ligand>
        <name>Mg(2+)</name>
        <dbReference type="ChEBI" id="CHEBI:18420"/>
    </ligand>
</feature>
<dbReference type="PANTHER" id="PTHR11067">
    <property type="entry name" value="INOSINE TRIPHOSPHATE PYROPHOSPHATASE/HAM1 PROTEIN"/>
    <property type="match status" value="1"/>
</dbReference>
<keyword evidence="5 10" id="KW-0378">Hydrolase</keyword>
<evidence type="ECO:0000256" key="1">
    <source>
        <dbReference type="ARBA" id="ARBA00008023"/>
    </source>
</evidence>
<dbReference type="RefSeq" id="WP_038466276.1">
    <property type="nucleotide sequence ID" value="NZ_CP008941.1"/>
</dbReference>
<dbReference type="GO" id="GO:0009117">
    <property type="term" value="P:nucleotide metabolic process"/>
    <property type="evidence" value="ECO:0007669"/>
    <property type="project" value="UniProtKB-KW"/>
</dbReference>
<proteinExistence type="inferred from homology"/>
<keyword evidence="6 10" id="KW-0460">Magnesium</keyword>
<keyword evidence="13" id="KW-1185">Reference proteome</keyword>
<evidence type="ECO:0000313" key="12">
    <source>
        <dbReference type="EMBL" id="AIK97136.1"/>
    </source>
</evidence>
<dbReference type="Pfam" id="PF01725">
    <property type="entry name" value="Ham1p_like"/>
    <property type="match status" value="1"/>
</dbReference>
<dbReference type="GO" id="GO:0000166">
    <property type="term" value="F:nucleotide binding"/>
    <property type="evidence" value="ECO:0007669"/>
    <property type="project" value="UniProtKB-KW"/>
</dbReference>
<dbReference type="EC" id="3.6.1.66" evidence="10"/>
<evidence type="ECO:0000256" key="4">
    <source>
        <dbReference type="ARBA" id="ARBA00022741"/>
    </source>
</evidence>
<feature type="binding site" evidence="10">
    <location>
        <position position="73"/>
    </location>
    <ligand>
        <name>Mg(2+)</name>
        <dbReference type="ChEBI" id="CHEBI:18420"/>
    </ligand>
</feature>
<evidence type="ECO:0000256" key="3">
    <source>
        <dbReference type="ARBA" id="ARBA00022723"/>
    </source>
</evidence>
<dbReference type="CDD" id="cd00515">
    <property type="entry name" value="HAM1"/>
    <property type="match status" value="1"/>
</dbReference>
<comment type="catalytic activity">
    <reaction evidence="10">
        <text>ITP + H2O = IMP + diphosphate + H(+)</text>
        <dbReference type="Rhea" id="RHEA:29399"/>
        <dbReference type="ChEBI" id="CHEBI:15377"/>
        <dbReference type="ChEBI" id="CHEBI:15378"/>
        <dbReference type="ChEBI" id="CHEBI:33019"/>
        <dbReference type="ChEBI" id="CHEBI:58053"/>
        <dbReference type="ChEBI" id="CHEBI:61402"/>
        <dbReference type="EC" id="3.6.1.66"/>
    </reaction>
</comment>
<dbReference type="EMBL" id="CP008941">
    <property type="protein sequence ID" value="AIK97136.1"/>
    <property type="molecule type" value="Genomic_DNA"/>
</dbReference>
<dbReference type="KEGG" id="paca:ID47_10960"/>
<feature type="binding site" evidence="10">
    <location>
        <begin position="185"/>
        <end position="186"/>
    </location>
    <ligand>
        <name>substrate</name>
    </ligand>
</feature>
<dbReference type="GO" id="GO:0036222">
    <property type="term" value="F:XTP diphosphatase activity"/>
    <property type="evidence" value="ECO:0007669"/>
    <property type="project" value="UniProtKB-UniRule"/>
</dbReference>
<dbReference type="Proteomes" id="UP000028926">
    <property type="component" value="Chromosome"/>
</dbReference>
<dbReference type="GO" id="GO:0017111">
    <property type="term" value="F:ribonucleoside triphosphate phosphatase activity"/>
    <property type="evidence" value="ECO:0007669"/>
    <property type="project" value="InterPro"/>
</dbReference>
<evidence type="ECO:0000256" key="5">
    <source>
        <dbReference type="ARBA" id="ARBA00022801"/>
    </source>
</evidence>
<evidence type="ECO:0000313" key="13">
    <source>
        <dbReference type="Proteomes" id="UP000028926"/>
    </source>
</evidence>
<evidence type="ECO:0000256" key="2">
    <source>
        <dbReference type="ARBA" id="ARBA00011738"/>
    </source>
</evidence>
<keyword evidence="7 10" id="KW-0546">Nucleotide metabolism</keyword>
<feature type="binding site" evidence="10">
    <location>
        <position position="180"/>
    </location>
    <ligand>
        <name>substrate</name>
    </ligand>
</feature>
<dbReference type="InterPro" id="IPR020922">
    <property type="entry name" value="dITP/XTP_pyrophosphatase"/>
</dbReference>
<comment type="function">
    <text evidence="10">Pyrophosphatase that catalyzes the hydrolysis of nucleoside triphosphates to their monophosphate derivatives, with a high preference for the non-canonical purine nucleotides XTP (xanthosine triphosphate), dITP (deoxyinosine triphosphate) and ITP. Seems to function as a house-cleaning enzyme that removes non-canonical purine nucleotides from the nucleotide pool, thus preventing their incorporation into DNA/RNA and avoiding chromosomal lesions.</text>
</comment>
<keyword evidence="4 10" id="KW-0547">Nucleotide-binding</keyword>
<dbReference type="HAMAP" id="MF_01405">
    <property type="entry name" value="Non_canon_purine_NTPase"/>
    <property type="match status" value="1"/>
</dbReference>
<dbReference type="InterPro" id="IPR002637">
    <property type="entry name" value="RdgB/HAM1"/>
</dbReference>
<dbReference type="NCBIfam" id="TIGR00042">
    <property type="entry name" value="RdgB/HAM1 family non-canonical purine NTP pyrophosphatase"/>
    <property type="match status" value="1"/>
</dbReference>
<dbReference type="Gene3D" id="3.90.950.10">
    <property type="match status" value="1"/>
</dbReference>
<feature type="binding site" evidence="10">
    <location>
        <position position="74"/>
    </location>
    <ligand>
        <name>substrate</name>
    </ligand>
</feature>
<comment type="catalytic activity">
    <reaction evidence="8 10">
        <text>dITP + H2O = dIMP + diphosphate + H(+)</text>
        <dbReference type="Rhea" id="RHEA:28342"/>
        <dbReference type="ChEBI" id="CHEBI:15377"/>
        <dbReference type="ChEBI" id="CHEBI:15378"/>
        <dbReference type="ChEBI" id="CHEBI:33019"/>
        <dbReference type="ChEBI" id="CHEBI:61194"/>
        <dbReference type="ChEBI" id="CHEBI:61382"/>
        <dbReference type="EC" id="3.6.1.66"/>
    </reaction>
</comment>
<organism evidence="12 13">
    <name type="scientific">Candidatus Odyssella acanthamoebae</name>
    <dbReference type="NCBI Taxonomy" id="91604"/>
    <lineage>
        <taxon>Bacteria</taxon>
        <taxon>Pseudomonadati</taxon>
        <taxon>Pseudomonadota</taxon>
        <taxon>Alphaproteobacteria</taxon>
        <taxon>Holosporales</taxon>
        <taxon>Candidatus Paracaedibacteraceae</taxon>
        <taxon>Candidatus Odyssella</taxon>
    </lineage>
</organism>
<dbReference type="GO" id="GO:0036220">
    <property type="term" value="F:ITP diphosphatase activity"/>
    <property type="evidence" value="ECO:0007669"/>
    <property type="project" value="UniProtKB-UniRule"/>
</dbReference>
<sequence length="198" mass="22125">MLHKGDTLVIASHNQGKIREIQKLLDGFELKLISATDLNIPEPEETGLTFVENSILKATEIMKACQLPCLADDSGLCVDALEGAPGIYSARWAEKEDGTRDFNHAFHKIFSMLDPTKSYAAHMTCVLTLAFPEGSAHSFEGIVEGQISFPARGEYTFGYDPIFTPHGYSQTFAEMDRDLKSSLSHRRRAFDKLIHFLR</sequence>
<dbReference type="HOGENOM" id="CLU_082080_0_0_5"/>
<gene>
    <name evidence="12" type="ORF">ID47_10960</name>
</gene>
<evidence type="ECO:0000256" key="10">
    <source>
        <dbReference type="HAMAP-Rule" id="MF_01405"/>
    </source>
</evidence>
<dbReference type="OrthoDB" id="9807456at2"/>
<accession>A0A077AX28</accession>
<feature type="active site" description="Proton acceptor" evidence="10">
    <location>
        <position position="73"/>
    </location>
</feature>
<dbReference type="GO" id="GO:0035870">
    <property type="term" value="F:dITP diphosphatase activity"/>
    <property type="evidence" value="ECO:0007669"/>
    <property type="project" value="UniProtKB-UniRule"/>
</dbReference>
<protein>
    <recommendedName>
        <fullName evidence="10">dITP/XTP pyrophosphatase</fullName>
        <ecNumber evidence="10">3.6.1.66</ecNumber>
    </recommendedName>
    <alternativeName>
        <fullName evidence="10">Non-canonical purine NTP pyrophosphatase</fullName>
    </alternativeName>
    <alternativeName>
        <fullName evidence="10">Non-standard purine NTP pyrophosphatase</fullName>
    </alternativeName>
    <alternativeName>
        <fullName evidence="10">Nucleoside-triphosphate diphosphatase</fullName>
    </alternativeName>
    <alternativeName>
        <fullName evidence="10">Nucleoside-triphosphate pyrophosphatase</fullName>
        <shortName evidence="10">NTPase</shortName>
    </alternativeName>
</protein>
<dbReference type="FunFam" id="3.90.950.10:FF:000001">
    <property type="entry name" value="dITP/XTP pyrophosphatase"/>
    <property type="match status" value="1"/>
</dbReference>
<comment type="subunit">
    <text evidence="2 10">Homodimer.</text>
</comment>
<evidence type="ECO:0000256" key="8">
    <source>
        <dbReference type="ARBA" id="ARBA00051875"/>
    </source>
</evidence>
<dbReference type="SUPFAM" id="SSF52972">
    <property type="entry name" value="ITPase-like"/>
    <property type="match status" value="1"/>
</dbReference>
<dbReference type="GO" id="GO:0005829">
    <property type="term" value="C:cytosol"/>
    <property type="evidence" value="ECO:0007669"/>
    <property type="project" value="TreeGrafter"/>
</dbReference>
<comment type="catalytic activity">
    <reaction evidence="9 10">
        <text>XTP + H2O = XMP + diphosphate + H(+)</text>
        <dbReference type="Rhea" id="RHEA:28610"/>
        <dbReference type="ChEBI" id="CHEBI:15377"/>
        <dbReference type="ChEBI" id="CHEBI:15378"/>
        <dbReference type="ChEBI" id="CHEBI:33019"/>
        <dbReference type="ChEBI" id="CHEBI:57464"/>
        <dbReference type="ChEBI" id="CHEBI:61314"/>
        <dbReference type="EC" id="3.6.1.66"/>
    </reaction>
</comment>
<reference evidence="12 13" key="1">
    <citation type="submission" date="2014-07" db="EMBL/GenBank/DDBJ databases">
        <title>Comparative genomic insights into amoeba endosymbionts belonging to the families of Holosporaceae and Candidatus Midichloriaceae within Rickettsiales.</title>
        <authorList>
            <person name="Wang Z."/>
            <person name="Wu M."/>
        </authorList>
    </citation>
    <scope>NUCLEOTIDE SEQUENCE [LARGE SCALE GENOMIC DNA]</scope>
    <source>
        <strain evidence="12">PRA3</strain>
    </source>
</reference>
<evidence type="ECO:0000256" key="11">
    <source>
        <dbReference type="RuleBase" id="RU003781"/>
    </source>
</evidence>
<feature type="binding site" evidence="10">
    <location>
        <begin position="157"/>
        <end position="160"/>
    </location>
    <ligand>
        <name>substrate</name>
    </ligand>
</feature>
<name>A0A077AX28_9PROT</name>
<dbReference type="STRING" id="91604.ID47_10960"/>